<dbReference type="InterPro" id="IPR045815">
    <property type="entry name" value="NTF3_N"/>
</dbReference>
<dbReference type="SUPFAM" id="SSF57501">
    <property type="entry name" value="Cystine-knot cytokines"/>
    <property type="match status" value="1"/>
</dbReference>
<dbReference type="Gene3D" id="2.10.90.10">
    <property type="entry name" value="Cystine-knot cytokines"/>
    <property type="match status" value="1"/>
</dbReference>
<dbReference type="EMBL" id="JARO02007880">
    <property type="protein sequence ID" value="KPP63460.1"/>
    <property type="molecule type" value="Genomic_DNA"/>
</dbReference>
<evidence type="ECO:0000256" key="9">
    <source>
        <dbReference type="RuleBase" id="RU365037"/>
    </source>
</evidence>
<evidence type="ECO:0000256" key="1">
    <source>
        <dbReference type="ARBA" id="ARBA00003312"/>
    </source>
</evidence>
<name>A0A0P7TZU1_SCLFO</name>
<dbReference type="Pfam" id="PF00243">
    <property type="entry name" value="NGF"/>
    <property type="match status" value="1"/>
</dbReference>
<keyword evidence="6 9" id="KW-0165">Cleavage on pair of basic residues</keyword>
<keyword evidence="5 9" id="KW-0964">Secreted</keyword>
<dbReference type="InterPro" id="IPR029034">
    <property type="entry name" value="Cystine-knot_cytokine"/>
</dbReference>
<dbReference type="GO" id="GO:0038180">
    <property type="term" value="P:nerve growth factor signaling pathway"/>
    <property type="evidence" value="ECO:0007669"/>
    <property type="project" value="TreeGrafter"/>
</dbReference>
<dbReference type="AlphaFoldDB" id="A0A0P7TZU1"/>
<evidence type="ECO:0000256" key="7">
    <source>
        <dbReference type="ARBA" id="ARBA00022729"/>
    </source>
</evidence>
<evidence type="ECO:0000256" key="2">
    <source>
        <dbReference type="ARBA" id="ARBA00004613"/>
    </source>
</evidence>
<dbReference type="PANTHER" id="PTHR11589:SF4">
    <property type="entry name" value="NEUROTROPHIN-3"/>
    <property type="match status" value="1"/>
</dbReference>
<keyword evidence="8 9" id="KW-0339">Growth factor</keyword>
<dbReference type="GO" id="GO:0008083">
    <property type="term" value="F:growth factor activity"/>
    <property type="evidence" value="ECO:0007669"/>
    <property type="project" value="UniProtKB-KW"/>
</dbReference>
<dbReference type="GO" id="GO:0005163">
    <property type="term" value="F:nerve growth factor receptor binding"/>
    <property type="evidence" value="ECO:0007669"/>
    <property type="project" value="TreeGrafter"/>
</dbReference>
<keyword evidence="7 9" id="KW-0732">Signal</keyword>
<dbReference type="GO" id="GO:0007169">
    <property type="term" value="P:cell surface receptor protein tyrosine kinase signaling pathway"/>
    <property type="evidence" value="ECO:0007669"/>
    <property type="project" value="TreeGrafter"/>
</dbReference>
<feature type="signal peptide" evidence="9">
    <location>
        <begin position="1"/>
        <end position="18"/>
    </location>
</feature>
<feature type="chain" id="PRO_5015368224" description="Neurotrophin-3" evidence="9">
    <location>
        <begin position="19"/>
        <end position="199"/>
    </location>
</feature>
<dbReference type="GO" id="GO:0043524">
    <property type="term" value="P:negative regulation of neuron apoptotic process"/>
    <property type="evidence" value="ECO:0007669"/>
    <property type="project" value="TreeGrafter"/>
</dbReference>
<organism evidence="11 12">
    <name type="scientific">Scleropages formosus</name>
    <name type="common">Asian bonytongue</name>
    <name type="synonym">Osteoglossum formosum</name>
    <dbReference type="NCBI Taxonomy" id="113540"/>
    <lineage>
        <taxon>Eukaryota</taxon>
        <taxon>Metazoa</taxon>
        <taxon>Chordata</taxon>
        <taxon>Craniata</taxon>
        <taxon>Vertebrata</taxon>
        <taxon>Euteleostomi</taxon>
        <taxon>Actinopterygii</taxon>
        <taxon>Neopterygii</taxon>
        <taxon>Teleostei</taxon>
        <taxon>Osteoglossocephala</taxon>
        <taxon>Osteoglossomorpha</taxon>
        <taxon>Osteoglossiformes</taxon>
        <taxon>Osteoglossidae</taxon>
        <taxon>Scleropages</taxon>
    </lineage>
</organism>
<evidence type="ECO:0000256" key="4">
    <source>
        <dbReference type="ARBA" id="ARBA00018014"/>
    </source>
</evidence>
<dbReference type="GO" id="GO:0050804">
    <property type="term" value="P:modulation of chemical synaptic transmission"/>
    <property type="evidence" value="ECO:0007669"/>
    <property type="project" value="TreeGrafter"/>
</dbReference>
<dbReference type="InterPro" id="IPR002072">
    <property type="entry name" value="Nerve_growth_factor-rel"/>
</dbReference>
<evidence type="ECO:0000256" key="8">
    <source>
        <dbReference type="ARBA" id="ARBA00023030"/>
    </source>
</evidence>
<proteinExistence type="inferred from homology"/>
<evidence type="ECO:0000259" key="10">
    <source>
        <dbReference type="SMART" id="SM00140"/>
    </source>
</evidence>
<evidence type="ECO:0000313" key="11">
    <source>
        <dbReference type="EMBL" id="KPP63460.1"/>
    </source>
</evidence>
<dbReference type="GO" id="GO:0048812">
    <property type="term" value="P:neuron projection morphogenesis"/>
    <property type="evidence" value="ECO:0007669"/>
    <property type="project" value="TreeGrafter"/>
</dbReference>
<dbReference type="Pfam" id="PF19338">
    <property type="entry name" value="NTF3_N"/>
    <property type="match status" value="1"/>
</dbReference>
<dbReference type="GO" id="GO:0008021">
    <property type="term" value="C:synaptic vesicle"/>
    <property type="evidence" value="ECO:0007669"/>
    <property type="project" value="TreeGrafter"/>
</dbReference>
<feature type="domain" description="Nerve growth factor-related" evidence="10">
    <location>
        <begin position="123"/>
        <end position="187"/>
    </location>
</feature>
<evidence type="ECO:0000256" key="3">
    <source>
        <dbReference type="ARBA" id="ARBA00010783"/>
    </source>
</evidence>
<comment type="similarity">
    <text evidence="3 9">Belongs to the NGF-beta family.</text>
</comment>
<dbReference type="Proteomes" id="UP000034805">
    <property type="component" value="Unassembled WGS sequence"/>
</dbReference>
<reference evidence="11 12" key="1">
    <citation type="submission" date="2015-08" db="EMBL/GenBank/DDBJ databases">
        <title>The genome of the Asian arowana (Scleropages formosus).</title>
        <authorList>
            <person name="Tan M.H."/>
            <person name="Gan H.M."/>
            <person name="Croft L.J."/>
            <person name="Austin C.M."/>
        </authorList>
    </citation>
    <scope>NUCLEOTIDE SEQUENCE [LARGE SCALE GENOMIC DNA]</scope>
    <source>
        <strain evidence="11">Aro1</strain>
    </source>
</reference>
<evidence type="ECO:0000256" key="5">
    <source>
        <dbReference type="ARBA" id="ARBA00022525"/>
    </source>
</evidence>
<dbReference type="GO" id="GO:0021675">
    <property type="term" value="P:nerve development"/>
    <property type="evidence" value="ECO:0007669"/>
    <property type="project" value="TreeGrafter"/>
</dbReference>
<dbReference type="InterPro" id="IPR020408">
    <property type="entry name" value="Nerve_growth_factor-like"/>
</dbReference>
<sequence length="199" mass="22518">MPILLCMVFLGYTCGSHSVPTKELKTLSDPLASFFFELLQAHIDKRKSRKSRVRGNGRTLSLSLCPTFLRSCVTLHKRYNSVRVLLSDWLPLRPPPLYLTDDYMDILDAVNKTRRRRFAKHKSHRAQDSVCDSESQWVTDKTSAVDIWGRQVTVPGTIKTSSNTFMELRAGKPGPCRMAAVALMTRTGILNATHHRPTC</sequence>
<dbReference type="PROSITE" id="PS50270">
    <property type="entry name" value="NGF_2"/>
    <property type="match status" value="1"/>
</dbReference>
<comment type="caution">
    <text evidence="11">The sequence shown here is derived from an EMBL/GenBank/DDBJ whole genome shotgun (WGS) entry which is preliminary data.</text>
</comment>
<dbReference type="PANTHER" id="PTHR11589">
    <property type="entry name" value="NERVE GROWTH FACTOR NGF -RELATED"/>
    <property type="match status" value="1"/>
</dbReference>
<evidence type="ECO:0000256" key="6">
    <source>
        <dbReference type="ARBA" id="ARBA00022685"/>
    </source>
</evidence>
<evidence type="ECO:0000313" key="12">
    <source>
        <dbReference type="Proteomes" id="UP000034805"/>
    </source>
</evidence>
<comment type="function">
    <text evidence="1 9">Seems to promote the survival of visceral and proprioceptive sensory neurons.</text>
</comment>
<accession>A0A0P7TZU1</accession>
<dbReference type="GO" id="GO:0030424">
    <property type="term" value="C:axon"/>
    <property type="evidence" value="ECO:0007669"/>
    <property type="project" value="TreeGrafter"/>
</dbReference>
<protein>
    <recommendedName>
        <fullName evidence="4 9">Neurotrophin-3</fullName>
        <shortName evidence="9">NT-3</shortName>
    </recommendedName>
</protein>
<dbReference type="GO" id="GO:0005615">
    <property type="term" value="C:extracellular space"/>
    <property type="evidence" value="ECO:0007669"/>
    <property type="project" value="TreeGrafter"/>
</dbReference>
<dbReference type="SMART" id="SM00140">
    <property type="entry name" value="NGF"/>
    <property type="match status" value="1"/>
</dbReference>
<gene>
    <name evidence="11" type="ORF">Z043_118285</name>
</gene>
<dbReference type="GO" id="GO:0030425">
    <property type="term" value="C:dendrite"/>
    <property type="evidence" value="ECO:0007669"/>
    <property type="project" value="TreeGrafter"/>
</dbReference>
<comment type="subcellular location">
    <subcellularLocation>
        <location evidence="2 9">Secreted</location>
    </subcellularLocation>
</comment>